<dbReference type="SUPFAM" id="SSF55874">
    <property type="entry name" value="ATPase domain of HSP90 chaperone/DNA topoisomerase II/histidine kinase"/>
    <property type="match status" value="1"/>
</dbReference>
<reference evidence="12" key="1">
    <citation type="submission" date="2016-10" db="EMBL/GenBank/DDBJ databases">
        <authorList>
            <person name="Varghese N."/>
            <person name="Submissions S."/>
        </authorList>
    </citation>
    <scope>NUCLEOTIDE SEQUENCE [LARGE SCALE GENOMIC DNA]</scope>
    <source>
        <strain evidence="12">DSM 22002</strain>
    </source>
</reference>
<dbReference type="SMART" id="SM00388">
    <property type="entry name" value="HisKA"/>
    <property type="match status" value="1"/>
</dbReference>
<dbReference type="Gene3D" id="3.30.565.10">
    <property type="entry name" value="Histidine kinase-like ATPase, C-terminal domain"/>
    <property type="match status" value="1"/>
</dbReference>
<evidence type="ECO:0000256" key="7">
    <source>
        <dbReference type="ARBA" id="ARBA00023012"/>
    </source>
</evidence>
<dbReference type="GO" id="GO:0005886">
    <property type="term" value="C:plasma membrane"/>
    <property type="evidence" value="ECO:0007669"/>
    <property type="project" value="UniProtKB-SubCell"/>
</dbReference>
<name>A0A1G8BAM2_9MICO</name>
<dbReference type="CDD" id="cd00082">
    <property type="entry name" value="HisKA"/>
    <property type="match status" value="1"/>
</dbReference>
<keyword evidence="9" id="KW-0472">Membrane</keyword>
<dbReference type="GO" id="GO:0016036">
    <property type="term" value="P:cellular response to phosphate starvation"/>
    <property type="evidence" value="ECO:0007669"/>
    <property type="project" value="TreeGrafter"/>
</dbReference>
<protein>
    <recommendedName>
        <fullName evidence="8">Sensor-like histidine kinase SenX3</fullName>
        <ecNumber evidence="3">2.7.13.3</ecNumber>
    </recommendedName>
</protein>
<gene>
    <name evidence="11" type="ORF">SAMN04489720_0821</name>
</gene>
<dbReference type="SUPFAM" id="SSF47384">
    <property type="entry name" value="Homodimeric domain of signal transducing histidine kinase"/>
    <property type="match status" value="1"/>
</dbReference>
<evidence type="ECO:0000313" key="12">
    <source>
        <dbReference type="Proteomes" id="UP000198822"/>
    </source>
</evidence>
<keyword evidence="9" id="KW-0812">Transmembrane</keyword>
<evidence type="ECO:0000313" key="11">
    <source>
        <dbReference type="EMBL" id="SDH30302.1"/>
    </source>
</evidence>
<accession>A0A1G8BAM2</accession>
<evidence type="ECO:0000256" key="8">
    <source>
        <dbReference type="ARBA" id="ARBA00039401"/>
    </source>
</evidence>
<dbReference type="EMBL" id="LT629695">
    <property type="protein sequence ID" value="SDH30302.1"/>
    <property type="molecule type" value="Genomic_DNA"/>
</dbReference>
<dbReference type="InterPro" id="IPR004358">
    <property type="entry name" value="Sig_transdc_His_kin-like_C"/>
</dbReference>
<keyword evidence="5" id="KW-0808">Transferase</keyword>
<dbReference type="GO" id="GO:0004721">
    <property type="term" value="F:phosphoprotein phosphatase activity"/>
    <property type="evidence" value="ECO:0007669"/>
    <property type="project" value="TreeGrafter"/>
</dbReference>
<dbReference type="Proteomes" id="UP000198822">
    <property type="component" value="Chromosome I"/>
</dbReference>
<organism evidence="11 12">
    <name type="scientific">Agrococcus jejuensis</name>
    <dbReference type="NCBI Taxonomy" id="399736"/>
    <lineage>
        <taxon>Bacteria</taxon>
        <taxon>Bacillati</taxon>
        <taxon>Actinomycetota</taxon>
        <taxon>Actinomycetes</taxon>
        <taxon>Micrococcales</taxon>
        <taxon>Microbacteriaceae</taxon>
        <taxon>Agrococcus</taxon>
    </lineage>
</organism>
<sequence length="384" mass="40894">MSDVDATWIVLLALGFGFGLGALVVHLGGVAASRGHRALQLANESIPDGIADVVGALESAGVVVDASNTVLRASDSAMTLGLVAERALANAELMELVQDARASGQAEERMVELRRSRFDESQVRHLSARAAPIGARFILLLAEDRTEEIRLEGVRRDFVANVSHELKTPIGAVTLLADAIDAASDDPERVRAFAQRLMVEAARLGALTQELIDLSRVQDDDPLDDPERIEVERVVERAVDAVRVAAEAKRIRISTRVADAPSVLGDEAMLVMALQNLVSNAVQYSPDGSHVGVGVRMSDDLVEVSVTDKGVGIAPGDAQRVFERFYRVDPARSRVTGGTGLGLSITKHIAVSHGGEVQLWSRLGQGSTFTLRLPVAQPEAQGAA</sequence>
<dbReference type="Pfam" id="PF00512">
    <property type="entry name" value="HisKA"/>
    <property type="match status" value="1"/>
</dbReference>
<evidence type="ECO:0000256" key="5">
    <source>
        <dbReference type="ARBA" id="ARBA00022679"/>
    </source>
</evidence>
<evidence type="ECO:0000256" key="6">
    <source>
        <dbReference type="ARBA" id="ARBA00022777"/>
    </source>
</evidence>
<comment type="subcellular location">
    <subcellularLocation>
        <location evidence="2">Cell membrane</location>
    </subcellularLocation>
</comment>
<keyword evidence="6 11" id="KW-0418">Kinase</keyword>
<evidence type="ECO:0000256" key="3">
    <source>
        <dbReference type="ARBA" id="ARBA00012438"/>
    </source>
</evidence>
<evidence type="ECO:0000256" key="9">
    <source>
        <dbReference type="SAM" id="Phobius"/>
    </source>
</evidence>
<feature type="domain" description="Histidine kinase" evidence="10">
    <location>
        <begin position="161"/>
        <end position="377"/>
    </location>
</feature>
<proteinExistence type="predicted"/>
<dbReference type="InterPro" id="IPR005467">
    <property type="entry name" value="His_kinase_dom"/>
</dbReference>
<feature type="transmembrane region" description="Helical" evidence="9">
    <location>
        <begin position="6"/>
        <end position="27"/>
    </location>
</feature>
<evidence type="ECO:0000256" key="2">
    <source>
        <dbReference type="ARBA" id="ARBA00004236"/>
    </source>
</evidence>
<dbReference type="InterPro" id="IPR036890">
    <property type="entry name" value="HATPase_C_sf"/>
</dbReference>
<keyword evidence="9" id="KW-1133">Transmembrane helix</keyword>
<dbReference type="Pfam" id="PF02518">
    <property type="entry name" value="HATPase_c"/>
    <property type="match status" value="1"/>
</dbReference>
<dbReference type="STRING" id="399736.SAMN04489720_0821"/>
<evidence type="ECO:0000259" key="10">
    <source>
        <dbReference type="PROSITE" id="PS50109"/>
    </source>
</evidence>
<dbReference type="InterPro" id="IPR036097">
    <property type="entry name" value="HisK_dim/P_sf"/>
</dbReference>
<dbReference type="PANTHER" id="PTHR45453">
    <property type="entry name" value="PHOSPHATE REGULON SENSOR PROTEIN PHOR"/>
    <property type="match status" value="1"/>
</dbReference>
<dbReference type="AlphaFoldDB" id="A0A1G8BAM2"/>
<keyword evidence="12" id="KW-1185">Reference proteome</keyword>
<keyword evidence="4" id="KW-0597">Phosphoprotein</keyword>
<dbReference type="CDD" id="cd00075">
    <property type="entry name" value="HATPase"/>
    <property type="match status" value="1"/>
</dbReference>
<dbReference type="GO" id="GO:0000155">
    <property type="term" value="F:phosphorelay sensor kinase activity"/>
    <property type="evidence" value="ECO:0007669"/>
    <property type="project" value="InterPro"/>
</dbReference>
<evidence type="ECO:0000256" key="1">
    <source>
        <dbReference type="ARBA" id="ARBA00000085"/>
    </source>
</evidence>
<dbReference type="InterPro" id="IPR003594">
    <property type="entry name" value="HATPase_dom"/>
</dbReference>
<dbReference type="EC" id="2.7.13.3" evidence="3"/>
<evidence type="ECO:0000256" key="4">
    <source>
        <dbReference type="ARBA" id="ARBA00022553"/>
    </source>
</evidence>
<dbReference type="FunFam" id="3.30.565.10:FF:000006">
    <property type="entry name" value="Sensor histidine kinase WalK"/>
    <property type="match status" value="1"/>
</dbReference>
<dbReference type="Gene3D" id="1.10.287.130">
    <property type="match status" value="1"/>
</dbReference>
<keyword evidence="7" id="KW-0902">Two-component regulatory system</keyword>
<dbReference type="InterPro" id="IPR003661">
    <property type="entry name" value="HisK_dim/P_dom"/>
</dbReference>
<dbReference type="SMART" id="SM00387">
    <property type="entry name" value="HATPase_c"/>
    <property type="match status" value="1"/>
</dbReference>
<dbReference type="InterPro" id="IPR050351">
    <property type="entry name" value="BphY/WalK/GraS-like"/>
</dbReference>
<comment type="catalytic activity">
    <reaction evidence="1">
        <text>ATP + protein L-histidine = ADP + protein N-phospho-L-histidine.</text>
        <dbReference type="EC" id="2.7.13.3"/>
    </reaction>
</comment>
<dbReference type="PROSITE" id="PS50109">
    <property type="entry name" value="HIS_KIN"/>
    <property type="match status" value="1"/>
</dbReference>
<dbReference type="PANTHER" id="PTHR45453:SF1">
    <property type="entry name" value="PHOSPHATE REGULON SENSOR PROTEIN PHOR"/>
    <property type="match status" value="1"/>
</dbReference>
<dbReference type="PRINTS" id="PR00344">
    <property type="entry name" value="BCTRLSENSOR"/>
</dbReference>